<evidence type="ECO:0000313" key="2">
    <source>
        <dbReference type="Proteomes" id="UP000499080"/>
    </source>
</evidence>
<organism evidence="1 2">
    <name type="scientific">Araneus ventricosus</name>
    <name type="common">Orbweaver spider</name>
    <name type="synonym">Epeira ventricosa</name>
    <dbReference type="NCBI Taxonomy" id="182803"/>
    <lineage>
        <taxon>Eukaryota</taxon>
        <taxon>Metazoa</taxon>
        <taxon>Ecdysozoa</taxon>
        <taxon>Arthropoda</taxon>
        <taxon>Chelicerata</taxon>
        <taxon>Arachnida</taxon>
        <taxon>Araneae</taxon>
        <taxon>Araneomorphae</taxon>
        <taxon>Entelegynae</taxon>
        <taxon>Araneoidea</taxon>
        <taxon>Araneidae</taxon>
        <taxon>Araneus</taxon>
    </lineage>
</organism>
<reference evidence="1 2" key="1">
    <citation type="journal article" date="2019" name="Sci. Rep.">
        <title>Orb-weaving spider Araneus ventricosus genome elucidates the spidroin gene catalogue.</title>
        <authorList>
            <person name="Kono N."/>
            <person name="Nakamura H."/>
            <person name="Ohtoshi R."/>
            <person name="Moran D.A.P."/>
            <person name="Shinohara A."/>
            <person name="Yoshida Y."/>
            <person name="Fujiwara M."/>
            <person name="Mori M."/>
            <person name="Tomita M."/>
            <person name="Arakawa K."/>
        </authorList>
    </citation>
    <scope>NUCLEOTIDE SEQUENCE [LARGE SCALE GENOMIC DNA]</scope>
</reference>
<protein>
    <submittedName>
        <fullName evidence="1">Uncharacterized protein</fullName>
    </submittedName>
</protein>
<evidence type="ECO:0000313" key="1">
    <source>
        <dbReference type="EMBL" id="GBN96851.1"/>
    </source>
</evidence>
<accession>A0A4Y2T9G8</accession>
<proteinExistence type="predicted"/>
<dbReference type="AlphaFoldDB" id="A0A4Y2T9G8"/>
<gene>
    <name evidence="1" type="ORF">AVEN_240546_1</name>
</gene>
<dbReference type="Proteomes" id="UP000499080">
    <property type="component" value="Unassembled WGS sequence"/>
</dbReference>
<dbReference type="EMBL" id="BGPR01026838">
    <property type="protein sequence ID" value="GBN96851.1"/>
    <property type="molecule type" value="Genomic_DNA"/>
</dbReference>
<keyword evidence="2" id="KW-1185">Reference proteome</keyword>
<comment type="caution">
    <text evidence="1">The sequence shown here is derived from an EMBL/GenBank/DDBJ whole genome shotgun (WGS) entry which is preliminary data.</text>
</comment>
<name>A0A4Y2T9G8_ARAVE</name>
<sequence>MHICLFAASETVTSRNLTKLDHNIISEAVPGGGIRGRNNRIFVDDIIPHEPVIICHDLENFILQYLDFSSLSFCSETPDRGREG</sequence>